<feature type="domain" description="HDOD" evidence="1">
    <location>
        <begin position="99"/>
        <end position="315"/>
    </location>
</feature>
<organism evidence="2 3">
    <name type="scientific">Shewanella atlantica</name>
    <dbReference type="NCBI Taxonomy" id="271099"/>
    <lineage>
        <taxon>Bacteria</taxon>
        <taxon>Pseudomonadati</taxon>
        <taxon>Pseudomonadota</taxon>
        <taxon>Gammaproteobacteria</taxon>
        <taxon>Alteromonadales</taxon>
        <taxon>Shewanellaceae</taxon>
        <taxon>Shewanella</taxon>
    </lineage>
</organism>
<evidence type="ECO:0000313" key="2">
    <source>
        <dbReference type="EMBL" id="RTR35021.1"/>
    </source>
</evidence>
<dbReference type="Proteomes" id="UP000282060">
    <property type="component" value="Unassembled WGS sequence"/>
</dbReference>
<evidence type="ECO:0000259" key="1">
    <source>
        <dbReference type="PROSITE" id="PS51833"/>
    </source>
</evidence>
<comment type="caution">
    <text evidence="2">The sequence shown here is derived from an EMBL/GenBank/DDBJ whole genome shotgun (WGS) entry which is preliminary data.</text>
</comment>
<reference evidence="2 3" key="1">
    <citation type="submission" date="2018-12" db="EMBL/GenBank/DDBJ databases">
        <authorList>
            <person name="Yu L."/>
        </authorList>
    </citation>
    <scope>NUCLEOTIDE SEQUENCE [LARGE SCALE GENOMIC DNA]</scope>
    <source>
        <strain evidence="2 3">HAW-EB5</strain>
    </source>
</reference>
<dbReference type="Pfam" id="PF08668">
    <property type="entry name" value="HDOD"/>
    <property type="match status" value="1"/>
</dbReference>
<dbReference type="AlphaFoldDB" id="A0A3S0ILC4"/>
<evidence type="ECO:0000313" key="3">
    <source>
        <dbReference type="Proteomes" id="UP000282060"/>
    </source>
</evidence>
<dbReference type="SUPFAM" id="SSF109604">
    <property type="entry name" value="HD-domain/PDEase-like"/>
    <property type="match status" value="1"/>
</dbReference>
<dbReference type="PROSITE" id="PS51833">
    <property type="entry name" value="HDOD"/>
    <property type="match status" value="1"/>
</dbReference>
<dbReference type="EMBL" id="RXNV01000001">
    <property type="protein sequence ID" value="RTR35021.1"/>
    <property type="molecule type" value="Genomic_DNA"/>
</dbReference>
<dbReference type="Gene3D" id="1.10.3210.10">
    <property type="entry name" value="Hypothetical protein af1432"/>
    <property type="match status" value="1"/>
</dbReference>
<proteinExistence type="predicted"/>
<gene>
    <name evidence="2" type="ORF">EKG39_04995</name>
</gene>
<keyword evidence="3" id="KW-1185">Reference proteome</keyword>
<name>A0A3S0ILC4_9GAMM</name>
<dbReference type="RefSeq" id="WP_126504622.1">
    <property type="nucleotide sequence ID" value="NZ_RXNV01000001.1"/>
</dbReference>
<dbReference type="OrthoDB" id="6233174at2"/>
<protein>
    <submittedName>
        <fullName evidence="2">HDOD domain-containing protein</fullName>
    </submittedName>
</protein>
<accession>A0A3S0ILC4</accession>
<dbReference type="InterPro" id="IPR013976">
    <property type="entry name" value="HDOD"/>
</dbReference>
<sequence>MAISVAGGVRPGKVIEIEHRLYQQLIVGKQKSGSMYDELDAELEADASKLAIEREAILERMAKQIQAKQVFEEVSTQLINTVNNAIGHQLASPDSILTYSGINENQLLILELLQRKNLDINRLSPLITEQAWLARDLLNIVNSPSFRHRRPQRSDVKVTDIKLVVNFIGGENLRLLVPYFCLRNWLPSGHANLLWTTRKLWRYSVVSAIAAQALAKLHGKGCSFVYTCTLLSQLGASVVLKNSATLFEKTWGEWLREASDSRDKELYDAVVATEFPAEKVYNLVLKHGSSLNWQLLQQLNFKDSAMAKVLAELDNNLSYKELSDDAAMVARANCFAKIVLLEEMRQITPQEKRIMFDYYELSEQEVIRLKGQNYRKLDII</sequence>